<reference evidence="3 4" key="1">
    <citation type="journal article" date="2011" name="J. Bacteriol.">
        <title>Complete genome sequence of a novel clinical isolate, the nontuberculous Mycobacterium strain JDM601.</title>
        <authorList>
            <person name="Zhang Z.Y."/>
            <person name="Sun Z.Q."/>
            <person name="Wang Z.L."/>
            <person name="Wen Z.L."/>
            <person name="Sun Q.W."/>
            <person name="Zhu Z.Q."/>
            <person name="Song Y.Z."/>
            <person name="Zhao J.W."/>
            <person name="Wang H.H."/>
            <person name="Zhang S.L."/>
            <person name="Guo X.K."/>
        </authorList>
    </citation>
    <scope>NUCLEOTIDE SEQUENCE [LARGE SCALE GENOMIC DNA]</scope>
    <source>
        <strain evidence="3 4">JDM601</strain>
    </source>
</reference>
<protein>
    <submittedName>
        <fullName evidence="3">Esterase/lipase</fullName>
    </submittedName>
</protein>
<dbReference type="PANTHER" id="PTHR48081">
    <property type="entry name" value="AB HYDROLASE SUPERFAMILY PROTEIN C4A8.06C"/>
    <property type="match status" value="1"/>
</dbReference>
<name>F5YXY5_MYCSD</name>
<dbReference type="KEGG" id="mjd:JDM601_0185"/>
<dbReference type="AlphaFoldDB" id="F5YXY5"/>
<keyword evidence="1" id="KW-0378">Hydrolase</keyword>
<dbReference type="HOGENOM" id="CLU_012494_6_1_11"/>
<sequence>MRVYRPPHRPAAPAPALLWIHGGGYVVGTAAQDDRLCRRFSDELGITVASVDYRLAPQHPYPAALEDCWAGLLLLAGLAGVDPTRVAIGGASAGGGLAAALAQLAADRGDAQPVLQLLVYPMLDDRSAHLPADRCYRLWNPRSNLFGWTSYLGDADPQLAVPARRADLSGLAPAWIGVGTLDLFHDENLAYAERLRAAGVPCEVETVPGAFHGFDLLLTKAPVSRSFFASQCVSLRNAFKET</sequence>
<gene>
    <name evidence="3" type="ordered locus">JDM601_0185</name>
</gene>
<dbReference type="InterPro" id="IPR029058">
    <property type="entry name" value="AB_hydrolase_fold"/>
</dbReference>
<feature type="domain" description="Alpha/beta hydrolase fold-3" evidence="2">
    <location>
        <begin position="17"/>
        <end position="214"/>
    </location>
</feature>
<dbReference type="eggNOG" id="COG0657">
    <property type="taxonomic scope" value="Bacteria"/>
</dbReference>
<dbReference type="STRING" id="875328.JDM601_0185"/>
<accession>F5YXY5</accession>
<dbReference type="InterPro" id="IPR013094">
    <property type="entry name" value="AB_hydrolase_3"/>
</dbReference>
<dbReference type="Proteomes" id="UP000009224">
    <property type="component" value="Chromosome"/>
</dbReference>
<dbReference type="Gene3D" id="3.40.50.1820">
    <property type="entry name" value="alpha/beta hydrolase"/>
    <property type="match status" value="1"/>
</dbReference>
<dbReference type="InterPro" id="IPR050300">
    <property type="entry name" value="GDXG_lipolytic_enzyme"/>
</dbReference>
<dbReference type="PANTHER" id="PTHR48081:SF8">
    <property type="entry name" value="ALPHA_BETA HYDROLASE FOLD-3 DOMAIN-CONTAINING PROTEIN-RELATED"/>
    <property type="match status" value="1"/>
</dbReference>
<dbReference type="EMBL" id="CP002329">
    <property type="protein sequence ID" value="AEF34185.1"/>
    <property type="molecule type" value="Genomic_DNA"/>
</dbReference>
<organism evidence="3 4">
    <name type="scientific">Mycolicibacter sinensis (strain JDM601)</name>
    <name type="common">Mycobacterium sinense</name>
    <dbReference type="NCBI Taxonomy" id="875328"/>
    <lineage>
        <taxon>Bacteria</taxon>
        <taxon>Bacillati</taxon>
        <taxon>Actinomycetota</taxon>
        <taxon>Actinomycetes</taxon>
        <taxon>Mycobacteriales</taxon>
        <taxon>Mycobacteriaceae</taxon>
        <taxon>Mycolicibacter</taxon>
    </lineage>
</organism>
<keyword evidence="4" id="KW-1185">Reference proteome</keyword>
<evidence type="ECO:0000313" key="4">
    <source>
        <dbReference type="Proteomes" id="UP000009224"/>
    </source>
</evidence>
<proteinExistence type="predicted"/>
<dbReference type="SUPFAM" id="SSF53474">
    <property type="entry name" value="alpha/beta-Hydrolases"/>
    <property type="match status" value="1"/>
</dbReference>
<dbReference type="GO" id="GO:0016787">
    <property type="term" value="F:hydrolase activity"/>
    <property type="evidence" value="ECO:0007669"/>
    <property type="project" value="UniProtKB-KW"/>
</dbReference>
<evidence type="ECO:0000256" key="1">
    <source>
        <dbReference type="ARBA" id="ARBA00022801"/>
    </source>
</evidence>
<dbReference type="Pfam" id="PF07859">
    <property type="entry name" value="Abhydrolase_3"/>
    <property type="match status" value="1"/>
</dbReference>
<evidence type="ECO:0000313" key="3">
    <source>
        <dbReference type="EMBL" id="AEF34185.1"/>
    </source>
</evidence>
<evidence type="ECO:0000259" key="2">
    <source>
        <dbReference type="Pfam" id="PF07859"/>
    </source>
</evidence>